<dbReference type="AlphaFoldDB" id="A0A2W5NL75"/>
<evidence type="ECO:0000313" key="2">
    <source>
        <dbReference type="EMBL" id="PZQ54176.1"/>
    </source>
</evidence>
<accession>A0A2W5NL75</accession>
<sequence>MPKSETIAALAAQTKRRASRPTSTKPAKVDPFAPTPEQREHAVYVEQDIVDVKTKGRMTIGKAFRKQPRFETMDGIGTEQLKALRCYRAAFDASEMSETKCALDVRPRGAAGSHGAISAIEARAFGASTLRGIECQLGVLVHTLRDVALMDLTFSEAAMKRFGSREVDWIDIGKGKRKPRSIVKLVPKSGTHRQIIRDEFFTGLRLLIDAVGPYLARSGIRSDRQP</sequence>
<evidence type="ECO:0000313" key="3">
    <source>
        <dbReference type="Proteomes" id="UP000249082"/>
    </source>
</evidence>
<comment type="caution">
    <text evidence="2">The sequence shown here is derived from an EMBL/GenBank/DDBJ whole genome shotgun (WGS) entry which is preliminary data.</text>
</comment>
<dbReference type="EMBL" id="QFPX01000010">
    <property type="protein sequence ID" value="PZQ54176.1"/>
    <property type="molecule type" value="Genomic_DNA"/>
</dbReference>
<feature type="region of interest" description="Disordered" evidence="1">
    <location>
        <begin position="1"/>
        <end position="34"/>
    </location>
</feature>
<gene>
    <name evidence="2" type="ORF">DI555_14035</name>
</gene>
<reference evidence="2 3" key="1">
    <citation type="submission" date="2017-08" db="EMBL/GenBank/DDBJ databases">
        <title>Infants hospitalized years apart are colonized by the same room-sourced microbial strains.</title>
        <authorList>
            <person name="Brooks B."/>
            <person name="Olm M.R."/>
            <person name="Firek B.A."/>
            <person name="Baker R."/>
            <person name="Thomas B.C."/>
            <person name="Morowitz M.J."/>
            <person name="Banfield J.F."/>
        </authorList>
    </citation>
    <scope>NUCLEOTIDE SEQUENCE [LARGE SCALE GENOMIC DNA]</scope>
    <source>
        <strain evidence="2">S2_005_002_R2_33</strain>
    </source>
</reference>
<organism evidence="2 3">
    <name type="scientific">Novosphingobium pentaromativorans</name>
    <dbReference type="NCBI Taxonomy" id="205844"/>
    <lineage>
        <taxon>Bacteria</taxon>
        <taxon>Pseudomonadati</taxon>
        <taxon>Pseudomonadota</taxon>
        <taxon>Alphaproteobacteria</taxon>
        <taxon>Sphingomonadales</taxon>
        <taxon>Sphingomonadaceae</taxon>
        <taxon>Novosphingobium</taxon>
    </lineage>
</organism>
<proteinExistence type="predicted"/>
<name>A0A2W5NL75_9SPHN</name>
<evidence type="ECO:0000256" key="1">
    <source>
        <dbReference type="SAM" id="MobiDB-lite"/>
    </source>
</evidence>
<dbReference type="Proteomes" id="UP000249082">
    <property type="component" value="Unassembled WGS sequence"/>
</dbReference>
<protein>
    <submittedName>
        <fullName evidence="2">Uncharacterized protein</fullName>
    </submittedName>
</protein>